<reference evidence="1" key="1">
    <citation type="journal article" date="2018" name="Genome Biol. Evol.">
        <title>Genomics and development of Lentinus tigrinus, a white-rot wood-decaying mushroom with dimorphic fruiting bodies.</title>
        <authorList>
            <person name="Wu B."/>
            <person name="Xu Z."/>
            <person name="Knudson A."/>
            <person name="Carlson A."/>
            <person name="Chen N."/>
            <person name="Kovaka S."/>
            <person name="LaButti K."/>
            <person name="Lipzen A."/>
            <person name="Pennachio C."/>
            <person name="Riley R."/>
            <person name="Schakwitz W."/>
            <person name="Umezawa K."/>
            <person name="Ohm R.A."/>
            <person name="Grigoriev I.V."/>
            <person name="Nagy L.G."/>
            <person name="Gibbons J."/>
            <person name="Hibbett D."/>
        </authorList>
    </citation>
    <scope>NUCLEOTIDE SEQUENCE [LARGE SCALE GENOMIC DNA]</scope>
    <source>
        <strain evidence="1">ALCF2SS1-6</strain>
    </source>
</reference>
<protein>
    <submittedName>
        <fullName evidence="1">Uncharacterized protein</fullName>
    </submittedName>
</protein>
<keyword evidence="2" id="KW-1185">Reference proteome</keyword>
<evidence type="ECO:0000313" key="2">
    <source>
        <dbReference type="Proteomes" id="UP000313359"/>
    </source>
</evidence>
<accession>A0A5C2SQ66</accession>
<dbReference type="AlphaFoldDB" id="A0A5C2SQ66"/>
<proteinExistence type="predicted"/>
<name>A0A5C2SQ66_9APHY</name>
<dbReference type="Proteomes" id="UP000313359">
    <property type="component" value="Unassembled WGS sequence"/>
</dbReference>
<dbReference type="EMBL" id="ML122255">
    <property type="protein sequence ID" value="RPD63616.1"/>
    <property type="molecule type" value="Genomic_DNA"/>
</dbReference>
<gene>
    <name evidence="1" type="ORF">L227DRAFT_496922</name>
</gene>
<sequence length="275" mass="30821">MDLTPYDLTAGYAGETESTFFRVFCMANNLKCMLAAKLLPAVLEQFAAIIDTAFTGSEDNAEDLPSAFVDNSEPVLQANEKKVSSLPTNLYQALLRRVQTDTTIHHGTQYCSIYDDLSPQRGSMTVLNAMAESLAYVKHRGKRFSTAAHCEADSHVIYRTLLETDHMVLGQVVKLFIHKRKCLDGLFRHQVFAVVRRYLALDEEDVKHDPYRPYPGLRASLVYSAPSDDVEVIPVRDIIAHFVACPYEAEGAIRKPCMVALPLDQVCSFAFDTYQ</sequence>
<evidence type="ECO:0000313" key="1">
    <source>
        <dbReference type="EMBL" id="RPD63616.1"/>
    </source>
</evidence>
<dbReference type="OrthoDB" id="2749311at2759"/>
<organism evidence="1 2">
    <name type="scientific">Lentinus tigrinus ALCF2SS1-6</name>
    <dbReference type="NCBI Taxonomy" id="1328759"/>
    <lineage>
        <taxon>Eukaryota</taxon>
        <taxon>Fungi</taxon>
        <taxon>Dikarya</taxon>
        <taxon>Basidiomycota</taxon>
        <taxon>Agaricomycotina</taxon>
        <taxon>Agaricomycetes</taxon>
        <taxon>Polyporales</taxon>
        <taxon>Polyporaceae</taxon>
        <taxon>Lentinus</taxon>
    </lineage>
</organism>